<keyword evidence="9" id="KW-0175">Coiled coil</keyword>
<keyword evidence="14" id="KW-1185">Reference proteome</keyword>
<dbReference type="RefSeq" id="WP_149839358.1">
    <property type="nucleotide sequence ID" value="NZ_VUOC01000003.1"/>
</dbReference>
<sequence length="286" mass="31628">MDVQRYISSGIIESYVVGIITEQEAREVEQAIAQHPEIQAAVDACRLDMERYVQLYAVTPPKAIRKRLLEAIDQEELPEGETLLPEELRAPEMPSPSANGARERKPMPPQRIWQFAFLLTLVALIIFVVMSSNNASSAKEYQQKYDEEKAAHEQLNQEYQAANGALDDAITELKLLKDPAVKWTRLAGMGKHTGQLVTIGWNPQSKDVFLLAQSLPAPAADQQYQLWAIVNGKPVDAGVFTTGDSKLQKMKQVTAAQVFAITLEKKGGSPTASLDQIFVAAKVNLN</sequence>
<evidence type="ECO:0000256" key="4">
    <source>
        <dbReference type="ARBA" id="ARBA00022692"/>
    </source>
</evidence>
<proteinExistence type="predicted"/>
<name>A0A5B2VU66_9BACT</name>
<dbReference type="Pfam" id="PF10099">
    <property type="entry name" value="RskA_C"/>
    <property type="match status" value="1"/>
</dbReference>
<evidence type="ECO:0000256" key="3">
    <source>
        <dbReference type="ARBA" id="ARBA00022475"/>
    </source>
</evidence>
<evidence type="ECO:0000256" key="5">
    <source>
        <dbReference type="ARBA" id="ARBA00022989"/>
    </source>
</evidence>
<evidence type="ECO:0000313" key="13">
    <source>
        <dbReference type="EMBL" id="KAA2241852.1"/>
    </source>
</evidence>
<evidence type="ECO:0000256" key="1">
    <source>
        <dbReference type="ARBA" id="ARBA00004167"/>
    </source>
</evidence>
<feature type="domain" description="Anti-sigma K factor RskA C-terminal" evidence="12">
    <location>
        <begin position="121"/>
        <end position="271"/>
    </location>
</feature>
<evidence type="ECO:0000313" key="14">
    <source>
        <dbReference type="Proteomes" id="UP000324611"/>
    </source>
</evidence>
<evidence type="ECO:0000256" key="10">
    <source>
        <dbReference type="SAM" id="MobiDB-lite"/>
    </source>
</evidence>
<dbReference type="InterPro" id="IPR051474">
    <property type="entry name" value="Anti-sigma-K/W_factor"/>
</dbReference>
<evidence type="ECO:0000256" key="9">
    <source>
        <dbReference type="SAM" id="Coils"/>
    </source>
</evidence>
<keyword evidence="6 11" id="KW-0472">Membrane</keyword>
<comment type="caution">
    <text evidence="13">The sequence shown here is derived from an EMBL/GenBank/DDBJ whole genome shotgun (WGS) entry which is preliminary data.</text>
</comment>
<reference evidence="13 14" key="1">
    <citation type="submission" date="2019-09" db="EMBL/GenBank/DDBJ databases">
        <title>Chitinophaga ginsengihumi sp. nov., isolated from soil of ginseng rhizosphere.</title>
        <authorList>
            <person name="Lee J."/>
        </authorList>
    </citation>
    <scope>NUCLEOTIDE SEQUENCE [LARGE SCALE GENOMIC DNA]</scope>
    <source>
        <strain evidence="13 14">BN140078</strain>
    </source>
</reference>
<evidence type="ECO:0000256" key="7">
    <source>
        <dbReference type="ARBA" id="ARBA00029829"/>
    </source>
</evidence>
<gene>
    <name evidence="13" type="ORF">F0L74_18490</name>
</gene>
<dbReference type="GO" id="GO:0006417">
    <property type="term" value="P:regulation of translation"/>
    <property type="evidence" value="ECO:0007669"/>
    <property type="project" value="TreeGrafter"/>
</dbReference>
<dbReference type="InterPro" id="IPR041916">
    <property type="entry name" value="Anti_sigma_zinc_sf"/>
</dbReference>
<organism evidence="13 14">
    <name type="scientific">Chitinophaga agrisoli</name>
    <dbReference type="NCBI Taxonomy" id="2607653"/>
    <lineage>
        <taxon>Bacteria</taxon>
        <taxon>Pseudomonadati</taxon>
        <taxon>Bacteroidota</taxon>
        <taxon>Chitinophagia</taxon>
        <taxon>Chitinophagales</taxon>
        <taxon>Chitinophagaceae</taxon>
        <taxon>Chitinophaga</taxon>
    </lineage>
</organism>
<feature type="region of interest" description="Disordered" evidence="10">
    <location>
        <begin position="80"/>
        <end position="105"/>
    </location>
</feature>
<keyword evidence="4 11" id="KW-0812">Transmembrane</keyword>
<dbReference type="EMBL" id="VUOC01000003">
    <property type="protein sequence ID" value="KAA2241852.1"/>
    <property type="molecule type" value="Genomic_DNA"/>
</dbReference>
<evidence type="ECO:0000256" key="6">
    <source>
        <dbReference type="ARBA" id="ARBA00023136"/>
    </source>
</evidence>
<accession>A0A5B2VU66</accession>
<evidence type="ECO:0000256" key="11">
    <source>
        <dbReference type="SAM" id="Phobius"/>
    </source>
</evidence>
<keyword evidence="3" id="KW-1003">Cell membrane</keyword>
<keyword evidence="5 11" id="KW-1133">Transmembrane helix</keyword>
<feature type="coiled-coil region" evidence="9">
    <location>
        <begin position="138"/>
        <end position="172"/>
    </location>
</feature>
<dbReference type="Proteomes" id="UP000324611">
    <property type="component" value="Unassembled WGS sequence"/>
</dbReference>
<evidence type="ECO:0000256" key="2">
    <source>
        <dbReference type="ARBA" id="ARBA00004236"/>
    </source>
</evidence>
<evidence type="ECO:0000259" key="12">
    <source>
        <dbReference type="Pfam" id="PF10099"/>
    </source>
</evidence>
<evidence type="ECO:0000256" key="8">
    <source>
        <dbReference type="ARBA" id="ARBA00030803"/>
    </source>
</evidence>
<reference evidence="13 14" key="2">
    <citation type="submission" date="2019-09" db="EMBL/GenBank/DDBJ databases">
        <authorList>
            <person name="Jin C."/>
        </authorList>
    </citation>
    <scope>NUCLEOTIDE SEQUENCE [LARGE SCALE GENOMIC DNA]</scope>
    <source>
        <strain evidence="13 14">BN140078</strain>
    </source>
</reference>
<comment type="subcellular location">
    <subcellularLocation>
        <location evidence="2">Cell membrane</location>
    </subcellularLocation>
    <subcellularLocation>
        <location evidence="1">Membrane</location>
        <topology evidence="1">Single-pass membrane protein</topology>
    </subcellularLocation>
</comment>
<dbReference type="Gene3D" id="1.10.10.1320">
    <property type="entry name" value="Anti-sigma factor, zinc-finger domain"/>
    <property type="match status" value="1"/>
</dbReference>
<dbReference type="AlphaFoldDB" id="A0A5B2VU66"/>
<dbReference type="GO" id="GO:0005886">
    <property type="term" value="C:plasma membrane"/>
    <property type="evidence" value="ECO:0007669"/>
    <property type="project" value="UniProtKB-SubCell"/>
</dbReference>
<protein>
    <recommendedName>
        <fullName evidence="8">Regulator of SigK</fullName>
    </recommendedName>
    <alternativeName>
        <fullName evidence="7">Sigma-K anti-sigma factor RskA</fullName>
    </alternativeName>
</protein>
<dbReference type="PANTHER" id="PTHR37461:SF1">
    <property type="entry name" value="ANTI-SIGMA-K FACTOR RSKA"/>
    <property type="match status" value="1"/>
</dbReference>
<dbReference type="GO" id="GO:0016989">
    <property type="term" value="F:sigma factor antagonist activity"/>
    <property type="evidence" value="ECO:0007669"/>
    <property type="project" value="TreeGrafter"/>
</dbReference>
<feature type="transmembrane region" description="Helical" evidence="11">
    <location>
        <begin position="112"/>
        <end position="130"/>
    </location>
</feature>
<dbReference type="PANTHER" id="PTHR37461">
    <property type="entry name" value="ANTI-SIGMA-K FACTOR RSKA"/>
    <property type="match status" value="1"/>
</dbReference>
<dbReference type="InterPro" id="IPR018764">
    <property type="entry name" value="RskA_C"/>
</dbReference>